<feature type="region of interest" description="Disordered" evidence="1">
    <location>
        <begin position="782"/>
        <end position="804"/>
    </location>
</feature>
<feature type="transmembrane region" description="Helical" evidence="2">
    <location>
        <begin position="533"/>
        <end position="551"/>
    </location>
</feature>
<organism evidence="3">
    <name type="scientific">Noctiluca scintillans</name>
    <name type="common">Sea sparkle</name>
    <name type="synonym">Red tide dinoflagellate</name>
    <dbReference type="NCBI Taxonomy" id="2966"/>
    <lineage>
        <taxon>Eukaryota</taxon>
        <taxon>Sar</taxon>
        <taxon>Alveolata</taxon>
        <taxon>Dinophyceae</taxon>
        <taxon>Noctilucales</taxon>
        <taxon>Noctilucaceae</taxon>
        <taxon>Noctiluca</taxon>
    </lineage>
</organism>
<evidence type="ECO:0000256" key="2">
    <source>
        <dbReference type="SAM" id="Phobius"/>
    </source>
</evidence>
<evidence type="ECO:0000313" key="3">
    <source>
        <dbReference type="EMBL" id="CAD8829284.1"/>
    </source>
</evidence>
<sequence length="804" mass="88856">MADDKGLYYNRHGSMELETVFISEEDRDSMDNEVVQGIVECRGKLVLRTSFSRLRIFSATYPVVEEESFKSRALFGIVGRKTMCVDRATRTLVSMRNAGQQFDDFKLDVAEEGADTWTRHSTLPLVSTGEQVEVVKDGEPDNGMGYPGKYRVRNASGIETVVSRQDLGGFMLLGKGWPPAFMEYVETPDRSMLLVGGELGGLIEYFYASRTAVSFEGGQAVQMAGETTRGVVSACSAWDASGAFVVISTCRQGSSVYDWETRKHHGNLPSSQKSHSRFAFLPGASHAARVAAWEAGGLIAWDVRALVRVWQVSLEIPVTSFVGAEHQLFTYQFTKGAPLGRLSLWFTQSLENVRAASIDFGPVEYITSMLLLPTVGLLTAHMPISVGILVWDPTTGDRLYNLTVTNAGNSLHLRHGPGELCALWSATSGRSGYLKWNSLTMFAMQHAEQGVPKFSWVSYLSFFLDIFGFCVSVLQLLSFPLKDVRHADKSGEVVNRKEVDVRLPKLFDAKPFQEMADLARLSVSMFSGVDVHLKLYAACTVVILFTVVFFMQDSVKERAFLRPKSCFPTLLAFLNKAGQLFVQTASLPLFKILFIGCWSHWGASAPLLFLVCLSFRLIRAGCDLSNIAADHYLDIRYDAPAVADNPNNLVSGMSPTYDNLSLFLKYFYTVAELVGWGHVTTSSVKSGLSFAQAGAAMKYSPVMERAGTWLQVNSVKFALDVGSSWILVIVTLAFAVQRKMLPDGKWLDALPLLIVPLFFIAFLSRPLVQTFMRIRSKLAVEKRDEQPHSPKSAGEVEPLLGGTP</sequence>
<keyword evidence="2" id="KW-1133">Transmembrane helix</keyword>
<reference evidence="3" key="1">
    <citation type="submission" date="2021-01" db="EMBL/GenBank/DDBJ databases">
        <authorList>
            <person name="Corre E."/>
            <person name="Pelletier E."/>
            <person name="Niang G."/>
            <person name="Scheremetjew M."/>
            <person name="Finn R."/>
            <person name="Kale V."/>
            <person name="Holt S."/>
            <person name="Cochrane G."/>
            <person name="Meng A."/>
            <person name="Brown T."/>
            <person name="Cohen L."/>
        </authorList>
    </citation>
    <scope>NUCLEOTIDE SEQUENCE</scope>
</reference>
<evidence type="ECO:0000256" key="1">
    <source>
        <dbReference type="SAM" id="MobiDB-lite"/>
    </source>
</evidence>
<gene>
    <name evidence="3" type="ORF">NSCI0253_LOCUS3630</name>
</gene>
<dbReference type="SUPFAM" id="SSF50998">
    <property type="entry name" value="Quinoprotein alcohol dehydrogenase-like"/>
    <property type="match status" value="1"/>
</dbReference>
<dbReference type="EMBL" id="HBFQ01005147">
    <property type="protein sequence ID" value="CAD8829284.1"/>
    <property type="molecule type" value="Transcribed_RNA"/>
</dbReference>
<name>A0A7S0ZR99_NOCSC</name>
<protein>
    <submittedName>
        <fullName evidence="3">Uncharacterized protein</fullName>
    </submittedName>
</protein>
<feature type="transmembrane region" description="Helical" evidence="2">
    <location>
        <begin position="749"/>
        <end position="768"/>
    </location>
</feature>
<feature type="transmembrane region" description="Helical" evidence="2">
    <location>
        <begin position="456"/>
        <end position="479"/>
    </location>
</feature>
<feature type="transmembrane region" description="Helical" evidence="2">
    <location>
        <begin position="717"/>
        <end position="737"/>
    </location>
</feature>
<accession>A0A7S0ZR99</accession>
<proteinExistence type="predicted"/>
<keyword evidence="2" id="KW-0812">Transmembrane</keyword>
<dbReference type="AlphaFoldDB" id="A0A7S0ZR99"/>
<dbReference type="InterPro" id="IPR011047">
    <property type="entry name" value="Quinoprotein_ADH-like_sf"/>
</dbReference>
<keyword evidence="2" id="KW-0472">Membrane</keyword>